<dbReference type="Proteomes" id="UP001186944">
    <property type="component" value="Unassembled WGS sequence"/>
</dbReference>
<feature type="region of interest" description="Disordered" evidence="1">
    <location>
        <begin position="215"/>
        <end position="234"/>
    </location>
</feature>
<proteinExistence type="predicted"/>
<comment type="caution">
    <text evidence="2">The sequence shown here is derived from an EMBL/GenBank/DDBJ whole genome shotgun (WGS) entry which is preliminary data.</text>
</comment>
<organism evidence="2 3">
    <name type="scientific">Pinctada imbricata</name>
    <name type="common">Atlantic pearl-oyster</name>
    <name type="synonym">Pinctada martensii</name>
    <dbReference type="NCBI Taxonomy" id="66713"/>
    <lineage>
        <taxon>Eukaryota</taxon>
        <taxon>Metazoa</taxon>
        <taxon>Spiralia</taxon>
        <taxon>Lophotrochozoa</taxon>
        <taxon>Mollusca</taxon>
        <taxon>Bivalvia</taxon>
        <taxon>Autobranchia</taxon>
        <taxon>Pteriomorphia</taxon>
        <taxon>Pterioida</taxon>
        <taxon>Pterioidea</taxon>
        <taxon>Pteriidae</taxon>
        <taxon>Pinctada</taxon>
    </lineage>
</organism>
<evidence type="ECO:0000256" key="1">
    <source>
        <dbReference type="SAM" id="MobiDB-lite"/>
    </source>
</evidence>
<sequence>MPQTTNRQVQRDRFNCPIGPGTVYNSLLDISNATRKRATQINHLEVDRMQKLNKIMERNQRYNEYIRNRVKEKTEKSLQELKAFQKVLNEEYKVDNFKTMELGFKREYVMTPRTARRFKLETRVYHSGFDRKAFRPEINRKIRQMDPTRTTRIMKKILLEKSKDQSDILIDRNLSVDGFYKMLEDRTNLKRYMYGRKPTIVRFETPGDLEASKVIDAVSRSNDPDAENRNQSDP</sequence>
<feature type="compositionally biased region" description="Basic and acidic residues" evidence="1">
    <location>
        <begin position="222"/>
        <end position="234"/>
    </location>
</feature>
<protein>
    <submittedName>
        <fullName evidence="2">Uncharacterized protein</fullName>
    </submittedName>
</protein>
<evidence type="ECO:0000313" key="3">
    <source>
        <dbReference type="Proteomes" id="UP001186944"/>
    </source>
</evidence>
<gene>
    <name evidence="2" type="ORF">FSP39_008892</name>
</gene>
<dbReference type="EMBL" id="VSWD01000005">
    <property type="protein sequence ID" value="KAK3102114.1"/>
    <property type="molecule type" value="Genomic_DNA"/>
</dbReference>
<name>A0AA88YN71_PINIB</name>
<evidence type="ECO:0000313" key="2">
    <source>
        <dbReference type="EMBL" id="KAK3102114.1"/>
    </source>
</evidence>
<accession>A0AA88YN71</accession>
<reference evidence="2" key="1">
    <citation type="submission" date="2019-08" db="EMBL/GenBank/DDBJ databases">
        <title>The improved chromosome-level genome for the pearl oyster Pinctada fucata martensii using PacBio sequencing and Hi-C.</title>
        <authorList>
            <person name="Zheng Z."/>
        </authorList>
    </citation>
    <scope>NUCLEOTIDE SEQUENCE</scope>
    <source>
        <strain evidence="2">ZZ-2019</strain>
        <tissue evidence="2">Adductor muscle</tissue>
    </source>
</reference>
<dbReference type="AlphaFoldDB" id="A0AA88YN71"/>
<keyword evidence="3" id="KW-1185">Reference proteome</keyword>